<gene>
    <name evidence="2" type="ordered locus">Mlg_2647</name>
</gene>
<dbReference type="AlphaFoldDB" id="Q0A5A0"/>
<evidence type="ECO:0000256" key="1">
    <source>
        <dbReference type="SAM" id="Phobius"/>
    </source>
</evidence>
<keyword evidence="1" id="KW-0812">Transmembrane</keyword>
<dbReference type="HOGENOM" id="CLU_018716_0_0_6"/>
<dbReference type="SUPFAM" id="SSF52317">
    <property type="entry name" value="Class I glutamine amidotransferase-like"/>
    <property type="match status" value="1"/>
</dbReference>
<name>Q0A5A0_ALKEH</name>
<dbReference type="Proteomes" id="UP000001962">
    <property type="component" value="Chromosome"/>
</dbReference>
<accession>Q0A5A0</accession>
<dbReference type="eggNOG" id="COG3225">
    <property type="taxonomic scope" value="Bacteria"/>
</dbReference>
<dbReference type="EMBL" id="CP000453">
    <property type="protein sequence ID" value="ABI57987.1"/>
    <property type="molecule type" value="Genomic_DNA"/>
</dbReference>
<reference evidence="3" key="1">
    <citation type="submission" date="2006-08" db="EMBL/GenBank/DDBJ databases">
        <title>Complete sequence of Alkalilimnicola ehrilichei MLHE-1.</title>
        <authorList>
            <person name="Copeland A."/>
            <person name="Lucas S."/>
            <person name="Lapidus A."/>
            <person name="Barry K."/>
            <person name="Detter J.C."/>
            <person name="Glavina del Rio T."/>
            <person name="Hammon N."/>
            <person name="Israni S."/>
            <person name="Dalin E."/>
            <person name="Tice H."/>
            <person name="Pitluck S."/>
            <person name="Sims D."/>
            <person name="Brettin T."/>
            <person name="Bruce D."/>
            <person name="Han C."/>
            <person name="Tapia R."/>
            <person name="Gilna P."/>
            <person name="Schmutz J."/>
            <person name="Larimer F."/>
            <person name="Land M."/>
            <person name="Hauser L."/>
            <person name="Kyrpides N."/>
            <person name="Mikhailova N."/>
            <person name="Oremland R.S."/>
            <person name="Hoeft S.E."/>
            <person name="Switzer-Blum J."/>
            <person name="Kulp T."/>
            <person name="King G."/>
            <person name="Tabita R."/>
            <person name="Witte B."/>
            <person name="Santini J.M."/>
            <person name="Basu P."/>
            <person name="Hollibaugh J.T."/>
            <person name="Xie G."/>
            <person name="Stolz J.F."/>
            <person name="Richardson P."/>
        </authorList>
    </citation>
    <scope>NUCLEOTIDE SEQUENCE [LARGE SCALE GENOMIC DNA]</scope>
    <source>
        <strain evidence="3">ATCC BAA-1101 / DSM 17681 / MLHE-1</strain>
    </source>
</reference>
<keyword evidence="1" id="KW-0472">Membrane</keyword>
<feature type="transmembrane region" description="Helical" evidence="1">
    <location>
        <begin position="411"/>
        <end position="433"/>
    </location>
</feature>
<protein>
    <submittedName>
        <fullName evidence="2">Uncharacterized protein</fullName>
    </submittedName>
</protein>
<dbReference type="InterPro" id="IPR029062">
    <property type="entry name" value="Class_I_gatase-like"/>
</dbReference>
<evidence type="ECO:0000313" key="2">
    <source>
        <dbReference type="EMBL" id="ABI57987.1"/>
    </source>
</evidence>
<proteinExistence type="predicted"/>
<keyword evidence="1" id="KW-1133">Transmembrane helix</keyword>
<dbReference type="KEGG" id="aeh:Mlg_2647"/>
<evidence type="ECO:0000313" key="3">
    <source>
        <dbReference type="Proteomes" id="UP000001962"/>
    </source>
</evidence>
<keyword evidence="3" id="KW-1185">Reference proteome</keyword>
<organism evidence="2 3">
    <name type="scientific">Alkalilimnicola ehrlichii (strain ATCC BAA-1101 / DSM 17681 / MLHE-1)</name>
    <dbReference type="NCBI Taxonomy" id="187272"/>
    <lineage>
        <taxon>Bacteria</taxon>
        <taxon>Pseudomonadati</taxon>
        <taxon>Pseudomonadota</taxon>
        <taxon>Gammaproteobacteria</taxon>
        <taxon>Chromatiales</taxon>
        <taxon>Ectothiorhodospiraceae</taxon>
        <taxon>Alkalilimnicola</taxon>
    </lineage>
</organism>
<dbReference type="OrthoDB" id="8530910at2"/>
<sequence>MRMNPRTRWLLRLNAVLFTAATLVALAALGWMSQRFVLTWDWSGQHRAGLSEQSVRLLEGLETPPRLTAFVTPGGELADQVERLARRYRGHRPDLVLETVDPRREPDRVRRAGVDHEGELLVELGERRERAAAPTEAHVSRALERLLRERERRVAWLTDHGQRDLQGQANHDLGRLGEALAQEGHHLQGLSLLRQPLIPENTDLLVLAGPQVDLLEGERRLLRRHVAGGGNLLWLLEPEDLHRLPGLAADLGVTVLGHPVRDPRTQELLGTGDPGLSLVDEHPAHPVMEAISGPVLLPYTAALAIAPAADDRWRVRPLLRGAEHHELDAAAEPPFLLGATLERPRPHGGEQRVAIIGGGDFLSNRFLGNAANRSLGLALADWLTDPGEPETDFTAPGLDQRLDMGPVAVTLFGFGFLIGLPALLALVGGLMWWRGQR</sequence>